<dbReference type="AlphaFoldDB" id="A0A5C3KID6"/>
<accession>A0A5C3KID6</accession>
<gene>
    <name evidence="2" type="ORF">FA15DRAFT_674010</name>
</gene>
<feature type="signal peptide" evidence="1">
    <location>
        <begin position="1"/>
        <end position="19"/>
    </location>
</feature>
<name>A0A5C3KID6_COPMA</name>
<keyword evidence="1" id="KW-0732">Signal</keyword>
<protein>
    <submittedName>
        <fullName evidence="2">Uncharacterized protein</fullName>
    </submittedName>
</protein>
<evidence type="ECO:0000313" key="2">
    <source>
        <dbReference type="EMBL" id="TFK19926.1"/>
    </source>
</evidence>
<feature type="chain" id="PRO_5023010718" evidence="1">
    <location>
        <begin position="20"/>
        <end position="241"/>
    </location>
</feature>
<evidence type="ECO:0000256" key="1">
    <source>
        <dbReference type="SAM" id="SignalP"/>
    </source>
</evidence>
<keyword evidence="3" id="KW-1185">Reference proteome</keyword>
<evidence type="ECO:0000313" key="3">
    <source>
        <dbReference type="Proteomes" id="UP000307440"/>
    </source>
</evidence>
<reference evidence="2 3" key="1">
    <citation type="journal article" date="2019" name="Nat. Ecol. Evol.">
        <title>Megaphylogeny resolves global patterns of mushroom evolution.</title>
        <authorList>
            <person name="Varga T."/>
            <person name="Krizsan K."/>
            <person name="Foldi C."/>
            <person name="Dima B."/>
            <person name="Sanchez-Garcia M."/>
            <person name="Sanchez-Ramirez S."/>
            <person name="Szollosi G.J."/>
            <person name="Szarkandi J.G."/>
            <person name="Papp V."/>
            <person name="Albert L."/>
            <person name="Andreopoulos W."/>
            <person name="Angelini C."/>
            <person name="Antonin V."/>
            <person name="Barry K.W."/>
            <person name="Bougher N.L."/>
            <person name="Buchanan P."/>
            <person name="Buyck B."/>
            <person name="Bense V."/>
            <person name="Catcheside P."/>
            <person name="Chovatia M."/>
            <person name="Cooper J."/>
            <person name="Damon W."/>
            <person name="Desjardin D."/>
            <person name="Finy P."/>
            <person name="Geml J."/>
            <person name="Haridas S."/>
            <person name="Hughes K."/>
            <person name="Justo A."/>
            <person name="Karasinski D."/>
            <person name="Kautmanova I."/>
            <person name="Kiss B."/>
            <person name="Kocsube S."/>
            <person name="Kotiranta H."/>
            <person name="LaButti K.M."/>
            <person name="Lechner B.E."/>
            <person name="Liimatainen K."/>
            <person name="Lipzen A."/>
            <person name="Lukacs Z."/>
            <person name="Mihaltcheva S."/>
            <person name="Morgado L.N."/>
            <person name="Niskanen T."/>
            <person name="Noordeloos M.E."/>
            <person name="Ohm R.A."/>
            <person name="Ortiz-Santana B."/>
            <person name="Ovrebo C."/>
            <person name="Racz N."/>
            <person name="Riley R."/>
            <person name="Savchenko A."/>
            <person name="Shiryaev A."/>
            <person name="Soop K."/>
            <person name="Spirin V."/>
            <person name="Szebenyi C."/>
            <person name="Tomsovsky M."/>
            <person name="Tulloss R.E."/>
            <person name="Uehling J."/>
            <person name="Grigoriev I.V."/>
            <person name="Vagvolgyi C."/>
            <person name="Papp T."/>
            <person name="Martin F.M."/>
            <person name="Miettinen O."/>
            <person name="Hibbett D.S."/>
            <person name="Nagy L.G."/>
        </authorList>
    </citation>
    <scope>NUCLEOTIDE SEQUENCE [LARGE SCALE GENOMIC DNA]</scope>
    <source>
        <strain evidence="2 3">CBS 121175</strain>
    </source>
</reference>
<sequence length="241" mass="26091">MACIRFQSVSLFLLSAAFAHPLASESLTAVPSVITVPPRAHIDSNGAQGVLPFFNSTTSTCPLSITSAPNCEMNPPIAYACCRPDGSRTTTYLYPVDTAAPTTLWSWTTRTFTSSWCKGCTCYPNFPVVWDCGCISTTADAATWSLRTYSCSLCYTAPGWETQYPVPTSTIAALEFKGEGPVADRRSFATLVPLCEKLGLVRLNMSATSDCWINYLLIKFDGLSKSEMTEARLVAVVTLAI</sequence>
<organism evidence="2 3">
    <name type="scientific">Coprinopsis marcescibilis</name>
    <name type="common">Agaric fungus</name>
    <name type="synonym">Psathyrella marcescibilis</name>
    <dbReference type="NCBI Taxonomy" id="230819"/>
    <lineage>
        <taxon>Eukaryota</taxon>
        <taxon>Fungi</taxon>
        <taxon>Dikarya</taxon>
        <taxon>Basidiomycota</taxon>
        <taxon>Agaricomycotina</taxon>
        <taxon>Agaricomycetes</taxon>
        <taxon>Agaricomycetidae</taxon>
        <taxon>Agaricales</taxon>
        <taxon>Agaricineae</taxon>
        <taxon>Psathyrellaceae</taxon>
        <taxon>Coprinopsis</taxon>
    </lineage>
</organism>
<proteinExistence type="predicted"/>
<dbReference type="Proteomes" id="UP000307440">
    <property type="component" value="Unassembled WGS sequence"/>
</dbReference>
<dbReference type="EMBL" id="ML210319">
    <property type="protein sequence ID" value="TFK19926.1"/>
    <property type="molecule type" value="Genomic_DNA"/>
</dbReference>